<keyword evidence="3" id="KW-1185">Reference proteome</keyword>
<reference evidence="4" key="1">
    <citation type="submission" date="2025-08" db="UniProtKB">
        <authorList>
            <consortium name="RefSeq"/>
        </authorList>
    </citation>
    <scope>IDENTIFICATION</scope>
    <source>
        <tissue evidence="4">Leaf</tissue>
    </source>
</reference>
<dbReference type="PANTHER" id="PTHR34778:SF2">
    <property type="entry name" value="OS02G0580700 PROTEIN"/>
    <property type="match status" value="1"/>
</dbReference>
<feature type="region of interest" description="Disordered" evidence="2">
    <location>
        <begin position="221"/>
        <end position="246"/>
    </location>
</feature>
<evidence type="ECO:0000256" key="2">
    <source>
        <dbReference type="SAM" id="MobiDB-lite"/>
    </source>
</evidence>
<dbReference type="Proteomes" id="UP000827889">
    <property type="component" value="Chromosome 7"/>
</dbReference>
<dbReference type="AlphaFoldDB" id="A0A8B8NHP3"/>
<name>A0A8B8NHP3_9MYRT</name>
<feature type="region of interest" description="Disordered" evidence="2">
    <location>
        <begin position="451"/>
        <end position="475"/>
    </location>
</feature>
<dbReference type="PANTHER" id="PTHR34778">
    <property type="entry name" value="OS02G0580700 PROTEIN"/>
    <property type="match status" value="1"/>
</dbReference>
<proteinExistence type="predicted"/>
<feature type="coiled-coil region" evidence="1">
    <location>
        <begin position="22"/>
        <end position="49"/>
    </location>
</feature>
<evidence type="ECO:0000256" key="1">
    <source>
        <dbReference type="SAM" id="Coils"/>
    </source>
</evidence>
<feature type="compositionally biased region" description="Polar residues" evidence="2">
    <location>
        <begin position="221"/>
        <end position="230"/>
    </location>
</feature>
<gene>
    <name evidence="4" type="primary">LOC115734788</name>
</gene>
<dbReference type="KEGG" id="rarg:115734788"/>
<accession>A0A8B8NHP3</accession>
<evidence type="ECO:0000313" key="3">
    <source>
        <dbReference type="Proteomes" id="UP000827889"/>
    </source>
</evidence>
<feature type="compositionally biased region" description="Polar residues" evidence="2">
    <location>
        <begin position="464"/>
        <end position="475"/>
    </location>
</feature>
<dbReference type="GeneID" id="115734788"/>
<dbReference type="RefSeq" id="XP_030521574.1">
    <property type="nucleotide sequence ID" value="XM_030665714.2"/>
</dbReference>
<evidence type="ECO:0000313" key="4">
    <source>
        <dbReference type="RefSeq" id="XP_030521574.1"/>
    </source>
</evidence>
<protein>
    <submittedName>
        <fullName evidence="4">Uncharacterized protein LOC115734788</fullName>
    </submittedName>
</protein>
<feature type="compositionally biased region" description="Basic and acidic residues" evidence="2">
    <location>
        <begin position="103"/>
        <end position="113"/>
    </location>
</feature>
<sequence>MDDFQKLMALKKAYAEIILGMAKEEAARVMAAERRATQFKEELLGSKEEALRLLLRLKQMYDAKLSEAETTSAWRQERIVELEAQLQESKNTVKELREELKEARDQLENETTHKSHHVSKTRTTGDTVKPEEVVGGKRHTTSGSVGQSQSDSQTAYEVSGMNISSNKGSVGSNCSCKGQALNDYCCVHNRNFSVTVMRGKEPKLRRNKDTQRVWAFEKNSSPQLSFSGQKENVRHGTHSGGREGKVSDAISNLSADKKYGRKREPSPLKVIKADCNAVVETYVKKRKRTPGCRSKNTSWGKLHDQTLTKQRATDVFSFGISKESHPPCRLHSPSEATKVTEKLDTLVTRKDVELVKSGIMVDADNGSKAPKESKIIGQGNGGVQNLNVLVTTSDQDKINDLSNSDLKASGVSDGISGRPLEKKIIKFTFARRKKETLCSPDGTFCGADITSKKKRRKHDRSLKQENSALSCETSQDSQQLAQIAEQLMSLAKNKW</sequence>
<dbReference type="OrthoDB" id="657513at2759"/>
<feature type="region of interest" description="Disordered" evidence="2">
    <location>
        <begin position="103"/>
        <end position="128"/>
    </location>
</feature>
<organism evidence="3 4">
    <name type="scientific">Rhodamnia argentea</name>
    <dbReference type="NCBI Taxonomy" id="178133"/>
    <lineage>
        <taxon>Eukaryota</taxon>
        <taxon>Viridiplantae</taxon>
        <taxon>Streptophyta</taxon>
        <taxon>Embryophyta</taxon>
        <taxon>Tracheophyta</taxon>
        <taxon>Spermatophyta</taxon>
        <taxon>Magnoliopsida</taxon>
        <taxon>eudicotyledons</taxon>
        <taxon>Gunneridae</taxon>
        <taxon>Pentapetalae</taxon>
        <taxon>rosids</taxon>
        <taxon>malvids</taxon>
        <taxon>Myrtales</taxon>
        <taxon>Myrtaceae</taxon>
        <taxon>Myrtoideae</taxon>
        <taxon>Myrteae</taxon>
        <taxon>Australasian group</taxon>
        <taxon>Rhodamnia</taxon>
    </lineage>
</organism>
<keyword evidence="1" id="KW-0175">Coiled coil</keyword>